<feature type="binding site" evidence="7">
    <location>
        <begin position="187"/>
        <end position="188"/>
    </location>
    <ligand>
        <name>substrate</name>
    </ligand>
</feature>
<evidence type="ECO:0000256" key="4">
    <source>
        <dbReference type="ARBA" id="ARBA00022984"/>
    </source>
</evidence>
<protein>
    <recommendedName>
        <fullName evidence="2 7">Glutamate racemase</fullName>
        <ecNumber evidence="2 7">5.1.1.3</ecNumber>
    </recommendedName>
</protein>
<gene>
    <name evidence="7 8" type="primary">murI</name>
    <name evidence="8" type="ORF">LKD47_12750</name>
    <name evidence="9" type="ORF">OCV43_01000</name>
</gene>
<keyword evidence="3 7" id="KW-0133">Cell shape</keyword>
<evidence type="ECO:0000313" key="9">
    <source>
        <dbReference type="EMBL" id="MCU6715851.1"/>
    </source>
</evidence>
<dbReference type="PROSITE" id="PS00923">
    <property type="entry name" value="ASP_GLU_RACEMASE_1"/>
    <property type="match status" value="1"/>
</dbReference>
<feature type="active site" description="Proton donor/acceptor" evidence="7">
    <location>
        <position position="75"/>
    </location>
</feature>
<evidence type="ECO:0000256" key="5">
    <source>
        <dbReference type="ARBA" id="ARBA00023235"/>
    </source>
</evidence>
<keyword evidence="11" id="KW-1185">Reference proteome</keyword>
<dbReference type="GO" id="GO:0008360">
    <property type="term" value="P:regulation of cell shape"/>
    <property type="evidence" value="ECO:0007669"/>
    <property type="project" value="UniProtKB-KW"/>
</dbReference>
<dbReference type="EMBL" id="JAJEQW010000016">
    <property type="protein sequence ID" value="MCC2243148.1"/>
    <property type="molecule type" value="Genomic_DNA"/>
</dbReference>
<evidence type="ECO:0000256" key="1">
    <source>
        <dbReference type="ARBA" id="ARBA00001602"/>
    </source>
</evidence>
<evidence type="ECO:0000313" key="10">
    <source>
        <dbReference type="Proteomes" id="UP001198893"/>
    </source>
</evidence>
<evidence type="ECO:0000313" key="8">
    <source>
        <dbReference type="EMBL" id="MCC2243148.1"/>
    </source>
</evidence>
<dbReference type="GO" id="GO:0009252">
    <property type="term" value="P:peptidoglycan biosynthetic process"/>
    <property type="evidence" value="ECO:0007669"/>
    <property type="project" value="UniProtKB-UniRule"/>
</dbReference>
<keyword evidence="4 7" id="KW-0573">Peptidoglycan synthesis</keyword>
<dbReference type="InterPro" id="IPR018187">
    <property type="entry name" value="Asp/Glu_racemase_AS_1"/>
</dbReference>
<dbReference type="FunFam" id="3.40.50.1860:FF:000001">
    <property type="entry name" value="Glutamate racemase"/>
    <property type="match status" value="1"/>
</dbReference>
<dbReference type="SUPFAM" id="SSF53681">
    <property type="entry name" value="Aspartate/glutamate racemase"/>
    <property type="match status" value="2"/>
</dbReference>
<keyword evidence="6 7" id="KW-0961">Cell wall biogenesis/degradation</keyword>
<dbReference type="HAMAP" id="MF_00258">
    <property type="entry name" value="Glu_racemase"/>
    <property type="match status" value="1"/>
</dbReference>
<name>A0AAW4WGP3_9FIRM</name>
<feature type="binding site" evidence="7">
    <location>
        <begin position="44"/>
        <end position="45"/>
    </location>
    <ligand>
        <name>substrate</name>
    </ligand>
</feature>
<keyword evidence="5 7" id="KW-0413">Isomerase</keyword>
<dbReference type="Proteomes" id="UP001209666">
    <property type="component" value="Unassembled WGS sequence"/>
</dbReference>
<comment type="caution">
    <text evidence="8">The sequence shown here is derived from an EMBL/GenBank/DDBJ whole genome shotgun (WGS) entry which is preliminary data.</text>
</comment>
<comment type="similarity">
    <text evidence="7">Belongs to the aspartate/glutamate racemases family.</text>
</comment>
<dbReference type="AlphaFoldDB" id="A0AAW4WGP3"/>
<evidence type="ECO:0000256" key="2">
    <source>
        <dbReference type="ARBA" id="ARBA00013090"/>
    </source>
</evidence>
<dbReference type="InterPro" id="IPR033134">
    <property type="entry name" value="Asp/Glu_racemase_AS_2"/>
</dbReference>
<dbReference type="PROSITE" id="PS00924">
    <property type="entry name" value="ASP_GLU_RACEMASE_2"/>
    <property type="match status" value="1"/>
</dbReference>
<dbReference type="GO" id="GO:0008881">
    <property type="term" value="F:glutamate racemase activity"/>
    <property type="evidence" value="ECO:0007669"/>
    <property type="project" value="UniProtKB-UniRule"/>
</dbReference>
<proteinExistence type="inferred from homology"/>
<dbReference type="EC" id="5.1.1.3" evidence="2 7"/>
<dbReference type="GO" id="GO:0071555">
    <property type="term" value="P:cell wall organization"/>
    <property type="evidence" value="ECO:0007669"/>
    <property type="project" value="UniProtKB-KW"/>
</dbReference>
<dbReference type="InterPro" id="IPR015942">
    <property type="entry name" value="Asp/Glu/hydantoin_racemase"/>
</dbReference>
<accession>A0AAW4WGP3</accession>
<dbReference type="PANTHER" id="PTHR21198:SF3">
    <property type="entry name" value="GLUTAMATE RACEMASE"/>
    <property type="match status" value="1"/>
</dbReference>
<dbReference type="EMBL" id="JAOQKI010000001">
    <property type="protein sequence ID" value="MCU6715851.1"/>
    <property type="molecule type" value="Genomic_DNA"/>
</dbReference>
<dbReference type="Gene3D" id="3.40.50.1860">
    <property type="match status" value="2"/>
</dbReference>
<dbReference type="InterPro" id="IPR004391">
    <property type="entry name" value="Glu_race"/>
</dbReference>
<dbReference type="RefSeq" id="WP_022242972.1">
    <property type="nucleotide sequence ID" value="NZ_JAJEQW010000016.1"/>
</dbReference>
<feature type="binding site" evidence="7">
    <location>
        <begin position="76"/>
        <end position="77"/>
    </location>
    <ligand>
        <name>substrate</name>
    </ligand>
</feature>
<evidence type="ECO:0000256" key="7">
    <source>
        <dbReference type="HAMAP-Rule" id="MF_00258"/>
    </source>
</evidence>
<dbReference type="Pfam" id="PF01177">
    <property type="entry name" value="Asp_Glu_race"/>
    <property type="match status" value="1"/>
</dbReference>
<evidence type="ECO:0000256" key="6">
    <source>
        <dbReference type="ARBA" id="ARBA00023316"/>
    </source>
</evidence>
<dbReference type="InterPro" id="IPR001920">
    <property type="entry name" value="Asp/Glu_race"/>
</dbReference>
<reference evidence="8" key="2">
    <citation type="submission" date="2021-10" db="EMBL/GenBank/DDBJ databases">
        <title>Anaerobic single-cell dispensing facilitates the cultivation of human gut bacteria.</title>
        <authorList>
            <person name="Afrizal A."/>
        </authorList>
    </citation>
    <scope>NUCLEOTIDE SEQUENCE</scope>
    <source>
        <strain evidence="8">CLA-AA-H204</strain>
    </source>
</reference>
<dbReference type="NCBIfam" id="TIGR00067">
    <property type="entry name" value="glut_race"/>
    <property type="match status" value="1"/>
</dbReference>
<reference evidence="9 11" key="1">
    <citation type="journal article" date="2021" name="ISME Commun">
        <title>Automated analysis of genomic sequences facilitates high-throughput and comprehensive description of bacteria.</title>
        <authorList>
            <person name="Hitch T.C.A."/>
        </authorList>
    </citation>
    <scope>NUCLEOTIDE SEQUENCE [LARGE SCALE GENOMIC DNA]</scope>
    <source>
        <strain evidence="9 11">Sanger_19</strain>
    </source>
</reference>
<evidence type="ECO:0000313" key="11">
    <source>
        <dbReference type="Proteomes" id="UP001209666"/>
    </source>
</evidence>
<organism evidence="8 10">
    <name type="scientific">Roseburia amylophila</name>
    <dbReference type="NCBI Taxonomy" id="2981794"/>
    <lineage>
        <taxon>Bacteria</taxon>
        <taxon>Bacillati</taxon>
        <taxon>Bacillota</taxon>
        <taxon>Clostridia</taxon>
        <taxon>Lachnospirales</taxon>
        <taxon>Lachnospiraceae</taxon>
        <taxon>Roseburia</taxon>
    </lineage>
</organism>
<dbReference type="PANTHER" id="PTHR21198">
    <property type="entry name" value="GLUTAMATE RACEMASE"/>
    <property type="match status" value="1"/>
</dbReference>
<reference evidence="9" key="3">
    <citation type="submission" date="2022-09" db="EMBL/GenBank/DDBJ databases">
        <authorList>
            <person name="Hitch T.C.A."/>
        </authorList>
    </citation>
    <scope>NUCLEOTIDE SEQUENCE</scope>
    <source>
        <strain evidence="9">Sanger_19</strain>
    </source>
</reference>
<evidence type="ECO:0000256" key="3">
    <source>
        <dbReference type="ARBA" id="ARBA00022960"/>
    </source>
</evidence>
<dbReference type="Proteomes" id="UP001198893">
    <property type="component" value="Unassembled WGS sequence"/>
</dbReference>
<feature type="binding site" evidence="7">
    <location>
        <begin position="12"/>
        <end position="13"/>
    </location>
    <ligand>
        <name>substrate</name>
    </ligand>
</feature>
<comment type="function">
    <text evidence="7">Provides the (R)-glutamate required for cell wall biosynthesis.</text>
</comment>
<sequence length="258" mass="28818">MKQTERPIAVFDSGVGGISVLRELVRLMPNENYIFFGDSKNAPYGGKSLEEVRKLTECHVRHLLSEGAKAVVIACNTATSADVSILRKEYPDVPVVGIEPALKPAVQFMEHPRVLVMATPMTIREEKFQRLMARYEKDAEIYPLACPGIVEFVERGELNSAGLKAFLYRLLKPYCEGTVDAIVLGCTHYPFVKDAIAEVMGNTVEFFDGGAGVARETRRRLMEKELLYTGDRKGRVIFENSAATLEKLRLCEILLNSK</sequence>
<comment type="catalytic activity">
    <reaction evidence="1 7">
        <text>L-glutamate = D-glutamate</text>
        <dbReference type="Rhea" id="RHEA:12813"/>
        <dbReference type="ChEBI" id="CHEBI:29985"/>
        <dbReference type="ChEBI" id="CHEBI:29986"/>
        <dbReference type="EC" id="5.1.1.3"/>
    </reaction>
</comment>
<feature type="active site" description="Proton donor/acceptor" evidence="7">
    <location>
        <position position="186"/>
    </location>
</feature>
<comment type="pathway">
    <text evidence="7">Cell wall biogenesis; peptidoglycan biosynthesis.</text>
</comment>